<reference evidence="6" key="2">
    <citation type="submission" date="2020-09" db="EMBL/GenBank/DDBJ databases">
        <authorList>
            <person name="Sun Q."/>
            <person name="Zhou Y."/>
        </authorList>
    </citation>
    <scope>NUCLEOTIDE SEQUENCE</scope>
    <source>
        <strain evidence="6">CGMCC 4.3508</strain>
    </source>
</reference>
<evidence type="ECO:0000313" key="6">
    <source>
        <dbReference type="EMBL" id="GGK97985.1"/>
    </source>
</evidence>
<evidence type="ECO:0000313" key="7">
    <source>
        <dbReference type="Proteomes" id="UP000638263"/>
    </source>
</evidence>
<keyword evidence="7" id="KW-1185">Reference proteome</keyword>
<dbReference type="RefSeq" id="WP_058855418.1">
    <property type="nucleotide sequence ID" value="NZ_BMMH01000002.1"/>
</dbReference>
<dbReference type="AlphaFoldDB" id="A0A917VN85"/>
<evidence type="ECO:0000256" key="1">
    <source>
        <dbReference type="ARBA" id="ARBA00022679"/>
    </source>
</evidence>
<keyword evidence="4" id="KW-0067">ATP-binding</keyword>
<feature type="domain" description="Maltokinase N-terminal cap" evidence="5">
    <location>
        <begin position="20"/>
        <end position="107"/>
    </location>
</feature>
<dbReference type="EMBL" id="BMMH01000002">
    <property type="protein sequence ID" value="GGK97985.1"/>
    <property type="molecule type" value="Genomic_DNA"/>
</dbReference>
<dbReference type="GO" id="GO:0016301">
    <property type="term" value="F:kinase activity"/>
    <property type="evidence" value="ECO:0007669"/>
    <property type="project" value="UniProtKB-KW"/>
</dbReference>
<dbReference type="GO" id="GO:0005524">
    <property type="term" value="F:ATP binding"/>
    <property type="evidence" value="ECO:0007669"/>
    <property type="project" value="UniProtKB-KW"/>
</dbReference>
<accession>A0A917VN85</accession>
<keyword evidence="3" id="KW-0418">Kinase</keyword>
<proteinExistence type="predicted"/>
<comment type="caution">
    <text evidence="6">The sequence shown here is derived from an EMBL/GenBank/DDBJ whole genome shotgun (WGS) entry which is preliminary data.</text>
</comment>
<name>A0A917VN85_9NOCA</name>
<dbReference type="Pfam" id="PF18085">
    <property type="entry name" value="Mak_N_cap"/>
    <property type="match status" value="1"/>
</dbReference>
<evidence type="ECO:0000256" key="4">
    <source>
        <dbReference type="ARBA" id="ARBA00022840"/>
    </source>
</evidence>
<keyword evidence="2" id="KW-0547">Nucleotide-binding</keyword>
<evidence type="ECO:0000259" key="5">
    <source>
        <dbReference type="Pfam" id="PF18085"/>
    </source>
</evidence>
<sequence length="209" mass="22394">MAVIHRTTMEPSKMELLGRWLPSRPWYSGPGRAEDLRRVGGFRLDDPAGEVGIDMLVVTDTGSAEPITYFVPLSYRGTELEIDDDALLDTAEHGVLGTRWIYDATRDPVAVDRMVALLAGGAQAQHGTDSDSPDLSILVAAADLPAAGSRLVSASENPVGTDITVAEGQLRVHQVLGRSEPVLRTGQVVLPWTAPDGSTVRSVVLSELR</sequence>
<dbReference type="InterPro" id="IPR040999">
    <property type="entry name" value="Mak_N_cap"/>
</dbReference>
<evidence type="ECO:0000256" key="2">
    <source>
        <dbReference type="ARBA" id="ARBA00022741"/>
    </source>
</evidence>
<dbReference type="Proteomes" id="UP000638263">
    <property type="component" value="Unassembled WGS sequence"/>
</dbReference>
<organism evidence="6 7">
    <name type="scientific">Nocardia jinanensis</name>
    <dbReference type="NCBI Taxonomy" id="382504"/>
    <lineage>
        <taxon>Bacteria</taxon>
        <taxon>Bacillati</taxon>
        <taxon>Actinomycetota</taxon>
        <taxon>Actinomycetes</taxon>
        <taxon>Mycobacteriales</taxon>
        <taxon>Nocardiaceae</taxon>
        <taxon>Nocardia</taxon>
    </lineage>
</organism>
<protein>
    <recommendedName>
        <fullName evidence="5">Maltokinase N-terminal cap domain-containing protein</fullName>
    </recommendedName>
</protein>
<reference evidence="6" key="1">
    <citation type="journal article" date="2014" name="Int. J. Syst. Evol. Microbiol.">
        <title>Complete genome sequence of Corynebacterium casei LMG S-19264T (=DSM 44701T), isolated from a smear-ripened cheese.</title>
        <authorList>
            <consortium name="US DOE Joint Genome Institute (JGI-PGF)"/>
            <person name="Walter F."/>
            <person name="Albersmeier A."/>
            <person name="Kalinowski J."/>
            <person name="Ruckert C."/>
        </authorList>
    </citation>
    <scope>NUCLEOTIDE SEQUENCE</scope>
    <source>
        <strain evidence="6">CGMCC 4.3508</strain>
    </source>
</reference>
<evidence type="ECO:0000256" key="3">
    <source>
        <dbReference type="ARBA" id="ARBA00022777"/>
    </source>
</evidence>
<gene>
    <name evidence="6" type="ORF">GCM10011588_10700</name>
</gene>
<keyword evidence="1" id="KW-0808">Transferase</keyword>